<gene>
    <name evidence="1" type="ORF">M896_052050</name>
</gene>
<evidence type="ECO:0000313" key="1">
    <source>
        <dbReference type="EMBL" id="KHN69795.1"/>
    </source>
</evidence>
<dbReference type="HOGENOM" id="CLU_918373_0_0_1"/>
<sequence length="303" mass="35266">MSFLRKKSLANFGEFEDANEILGNDAEDWMCEENPSMLASICRRVGQKSKAIQALQKKSNQRINRNTYLLEILSTYVYFGDYEGAIQRGKLIDSRDEPIERLMTQIEIHQSTNEAKICCGTDESRILTDRIIQYLSKYFNVDVFELLKNILTKFCNNNVLCNDKNCGSKIIDMLVKQYNMEYLQMQTLDALKYLYHSIGILDALRVMVIRTPTIDEMYFDEFVQKCNPTNDEILSILERIYIPSVHNAIDNSLMTECALKVMNHTKKRSNREVKLNTSYSKKIPDSQQSKYIKIISQDKKHNK</sequence>
<dbReference type="EMBL" id="JOKQ01000005">
    <property type="protein sequence ID" value="KHN69795.1"/>
    <property type="molecule type" value="Genomic_DNA"/>
</dbReference>
<accession>A0A0B2ULF9</accession>
<protein>
    <submittedName>
        <fullName evidence="1">Uncharacterized protein</fullName>
    </submittedName>
</protein>
<dbReference type="VEuPathDB" id="MicrosporidiaDB:M896_052050"/>
<evidence type="ECO:0000313" key="2">
    <source>
        <dbReference type="Proteomes" id="UP000031056"/>
    </source>
</evidence>
<reference evidence="1 2" key="1">
    <citation type="journal article" date="2014" name="MBio">
        <title>The Ordospora colligata genome; evolution of extreme reduction in microsporidia and host-to-parasite horizontal gene transfer.</title>
        <authorList>
            <person name="Pombert J.-F."/>
            <person name="Haag K.L."/>
            <person name="Beidas S."/>
            <person name="Ebert D."/>
            <person name="Keeling P.J."/>
        </authorList>
    </citation>
    <scope>NUCLEOTIDE SEQUENCE [LARGE SCALE GENOMIC DNA]</scope>
    <source>
        <strain evidence="1 2">OC4</strain>
    </source>
</reference>
<comment type="caution">
    <text evidence="1">The sequence shown here is derived from an EMBL/GenBank/DDBJ whole genome shotgun (WGS) entry which is preliminary data.</text>
</comment>
<keyword evidence="2" id="KW-1185">Reference proteome</keyword>
<dbReference type="GeneID" id="26261858"/>
<dbReference type="Proteomes" id="UP000031056">
    <property type="component" value="Unassembled WGS sequence"/>
</dbReference>
<dbReference type="AlphaFoldDB" id="A0A0B2ULF9"/>
<organism evidence="1 2">
    <name type="scientific">Ordospora colligata OC4</name>
    <dbReference type="NCBI Taxonomy" id="1354746"/>
    <lineage>
        <taxon>Eukaryota</taxon>
        <taxon>Fungi</taxon>
        <taxon>Fungi incertae sedis</taxon>
        <taxon>Microsporidia</taxon>
        <taxon>Ordosporidae</taxon>
        <taxon>Ordospora</taxon>
    </lineage>
</organism>
<proteinExistence type="predicted"/>
<dbReference type="RefSeq" id="XP_014563837.1">
    <property type="nucleotide sequence ID" value="XM_014708351.1"/>
</dbReference>
<dbReference type="InParanoid" id="A0A0B2ULF9"/>
<name>A0A0B2ULF9_9MICR</name>
<dbReference type="OrthoDB" id="2191084at2759"/>